<dbReference type="InterPro" id="IPR022155">
    <property type="entry name" value="DUF3684"/>
</dbReference>
<protein>
    <recommendedName>
        <fullName evidence="2">Sacsin/Nov domain-containing protein</fullName>
    </recommendedName>
</protein>
<dbReference type="InParanoid" id="W4JU44"/>
<proteinExistence type="predicted"/>
<dbReference type="OrthoDB" id="10031156at2759"/>
<reference evidence="3 4" key="1">
    <citation type="journal article" date="2012" name="New Phytol.">
        <title>Insight into trade-off between wood decay and parasitism from the genome of a fungal forest pathogen.</title>
        <authorList>
            <person name="Olson A."/>
            <person name="Aerts A."/>
            <person name="Asiegbu F."/>
            <person name="Belbahri L."/>
            <person name="Bouzid O."/>
            <person name="Broberg A."/>
            <person name="Canback B."/>
            <person name="Coutinho P.M."/>
            <person name="Cullen D."/>
            <person name="Dalman K."/>
            <person name="Deflorio G."/>
            <person name="van Diepen L.T."/>
            <person name="Dunand C."/>
            <person name="Duplessis S."/>
            <person name="Durling M."/>
            <person name="Gonthier P."/>
            <person name="Grimwood J."/>
            <person name="Fossdal C.G."/>
            <person name="Hansson D."/>
            <person name="Henrissat B."/>
            <person name="Hietala A."/>
            <person name="Himmelstrand K."/>
            <person name="Hoffmeister D."/>
            <person name="Hogberg N."/>
            <person name="James T.Y."/>
            <person name="Karlsson M."/>
            <person name="Kohler A."/>
            <person name="Kues U."/>
            <person name="Lee Y.H."/>
            <person name="Lin Y.C."/>
            <person name="Lind M."/>
            <person name="Lindquist E."/>
            <person name="Lombard V."/>
            <person name="Lucas S."/>
            <person name="Lunden K."/>
            <person name="Morin E."/>
            <person name="Murat C."/>
            <person name="Park J."/>
            <person name="Raffaello T."/>
            <person name="Rouze P."/>
            <person name="Salamov A."/>
            <person name="Schmutz J."/>
            <person name="Solheim H."/>
            <person name="Stahlberg J."/>
            <person name="Velez H."/>
            <person name="de Vries R.P."/>
            <person name="Wiebenga A."/>
            <person name="Woodward S."/>
            <person name="Yakovlev I."/>
            <person name="Garbelotto M."/>
            <person name="Martin F."/>
            <person name="Grigoriev I.V."/>
            <person name="Stenlid J."/>
        </authorList>
    </citation>
    <scope>NUCLEOTIDE SEQUENCE [LARGE SCALE GENOMIC DNA]</scope>
    <source>
        <strain evidence="3 4">TC 32-1</strain>
    </source>
</reference>
<dbReference type="Pfam" id="PF12449">
    <property type="entry name" value="DUF3684"/>
    <property type="match status" value="1"/>
</dbReference>
<evidence type="ECO:0000259" key="2">
    <source>
        <dbReference type="Pfam" id="PF25794"/>
    </source>
</evidence>
<evidence type="ECO:0000313" key="4">
    <source>
        <dbReference type="Proteomes" id="UP000030671"/>
    </source>
</evidence>
<dbReference type="Proteomes" id="UP000030671">
    <property type="component" value="Unassembled WGS sequence"/>
</dbReference>
<dbReference type="PANTHER" id="PTHR47839:SF1">
    <property type="entry name" value="DOMAIN PROTEIN, PUTATIVE (AFU_ORTHOLOGUE AFUA_6G04830)-RELATED"/>
    <property type="match status" value="1"/>
</dbReference>
<dbReference type="PANTHER" id="PTHR47839">
    <property type="entry name" value="DOMAIN PROTEIN, PUTATIVE (AFU_ORTHOLOGUE AFUA_6G04830)-RELATED"/>
    <property type="match status" value="1"/>
</dbReference>
<evidence type="ECO:0000313" key="3">
    <source>
        <dbReference type="EMBL" id="ETW77077.1"/>
    </source>
</evidence>
<name>W4JU44_HETIT</name>
<organism evidence="3 4">
    <name type="scientific">Heterobasidion irregulare (strain TC 32-1)</name>
    <dbReference type="NCBI Taxonomy" id="747525"/>
    <lineage>
        <taxon>Eukaryota</taxon>
        <taxon>Fungi</taxon>
        <taxon>Dikarya</taxon>
        <taxon>Basidiomycota</taxon>
        <taxon>Agaricomycotina</taxon>
        <taxon>Agaricomycetes</taxon>
        <taxon>Russulales</taxon>
        <taxon>Bondarzewiaceae</taxon>
        <taxon>Heterobasidion</taxon>
        <taxon>Heterobasidion annosum species complex</taxon>
    </lineage>
</organism>
<sequence>MSAARDALWASGHDETVEVNQRALIDKVLARYSGEFTVFRELLQNSDDAASRAVEIRFETKEYLDRMKKEKDAPGNEQEQADDVVHELSGAEGKLPDLKTALVHQWTFRNNGMVFKDDDWNRLKKIAEGNPDEEKIGAFGVGFYSLFSVTEEPFVSSGGRWMGFYWKDKKDQLYARRGDLPPSVEPESDSWTTFEMMLREPTSIPAAFDFTRFLVSSITFMSHLSEVSVFFDNHRLVRLSKDSGLPSDVPLLRGLKSSSPTGIMNVRSIQTTPLTIKAEVVRWVYSVGTDKPSPAAPKAVKSATGFFSSLFSGFAGSTTPARTPTPNPIPLPDPVNLLEITKSGVILSIFSANIEVKLDKKLGAELFRSTKKQMPSKMRYELIYTGKTEYDDSVREEQKLKFSAGSVFQGLRADLDGLGSARIFIGHSTGQTTGIGGHMAARFIPTVERESIDLVDRNVAIWNKELLHVGGFLARSAYEVELLDIKKLWDSAIASGDPGSHPDQTYRDRLHARALHALKFFTFHSSTPSPIVSSSLEGSFFTCATNRSFPIMSSEGIRNAADIRVPDASFQGFLKKLPIIPDDISIGARPMIESLQRRGMIKEISFIDVLEELRHRPLSEPEMIACLKWWIGMQKQSHNTNLLQIRTQLLEAAVVTIGTPGTKDEKIIPLSTVQTFLNTRHMGSYIPTDGPLPGNLLPINISRSFDPEVLSLVFPWKQLTIIDWLSHVMSPSVAASAVEYDATQSAPWSERVLMVLARAWPTLPKAAQEDVIAMLRTKSFVPTSAGLKLPEHAYFSSVNLFRDLPIVTLPSGAPVKGPVEKFLQALGVRKHVELQIVFDRMIKTGDWTIIDLVKYLVSVQSTLTQLEIERLQHTAAFTREDEKPIATKNGVMKVPRHKASDLYEPLDVFRELKLPVIDWGIENKWRQSSEEAKFLHNLGLKRSPPLRVLIDIAAGVEPALRPKALRYLLDNFVLKYAAEYSPHDYGDRAFIPAIKAAQLCMAKPSEVFSNPDWMSLGFTVVHSDLRGDSSTKLKIPNDPPTFKLVSLLERTPPKDENEARNWFEILATHIPEFSSDELRKLAALPFIPVKGTPPQNQARRLCPNQCYFTGSSGADFHSKLFVFVDFGSRANTFLSACGTKREPSVEEIVRILLRDPQEFYKLAQGSENYLLELRNIAVNRRLLSSNIIALMKRAPVLLGIRRVKKAKAPQKDQTDLDVDEDDWEPQDQLMIPGRVLIADDMTGYQLFGDSMFCAPQEDLLEEFYASLGSRRLSALIQEKYEKSGEIPSSKEASKTKQLILERLPLFLHEHTHARTRVSFNWFRTGNNFIVKTFGKLRVTKALIYDGTHLARTQDASAVAVREGGGPIQLWLAGHTQVDMYEVSTSLCRFLFESPKPHDALLLMTILDTPLKALKARGYNGRCIVHAVVCLLLSWRTVDRILRQQKAEREAAEKAAQERREAEAKAAQVARETMEKTEFNVNSQLIPSNTTSTKPAPASALQSPPLPHASKSIPPENLHPIPPSAGNEGDLSKGPGSQMMKSLDAFKRRLVKKSDQPLPPTPIPIEEPRPRPSSSLGADLPGKPGSELSLLQKSRTPTPAPQAHVTPLSNIASNINMAIRACQEETSSFLRNREHMQMVRESLDEGYCDVSGRAGDLDLVGVSGGFKIYASHDIANRESLVDRRHDSLTRFTPILDQLRAVYKLPLSSLHIFCDVSGQLIAFNRNGSLFVNLRYYEAWHDNEVQRGDLTKAYISWYFTLAHEIAHNLVQQHNSEHEFYFSSICESYMLPLTQILTALEVRT</sequence>
<dbReference type="eggNOG" id="ENOG502QPMA">
    <property type="taxonomic scope" value="Eukaryota"/>
</dbReference>
<accession>W4JU44</accession>
<feature type="region of interest" description="Disordered" evidence="1">
    <location>
        <begin position="1452"/>
        <end position="1538"/>
    </location>
</feature>
<dbReference type="STRING" id="747525.W4JU44"/>
<dbReference type="EMBL" id="KI925463">
    <property type="protein sequence ID" value="ETW77077.1"/>
    <property type="molecule type" value="Genomic_DNA"/>
</dbReference>
<feature type="compositionally biased region" description="Polar residues" evidence="1">
    <location>
        <begin position="1478"/>
        <end position="1493"/>
    </location>
</feature>
<feature type="domain" description="Sacsin/Nov" evidence="2">
    <location>
        <begin position="24"/>
        <end position="159"/>
    </location>
</feature>
<dbReference type="Gene3D" id="3.30.565.10">
    <property type="entry name" value="Histidine kinase-like ATPase, C-terminal domain"/>
    <property type="match status" value="1"/>
</dbReference>
<dbReference type="HOGENOM" id="CLU_001744_1_0_1"/>
<keyword evidence="4" id="KW-1185">Reference proteome</keyword>
<gene>
    <name evidence="3" type="ORF">HETIRDRAFT_327397</name>
</gene>
<dbReference type="KEGG" id="hir:HETIRDRAFT_327397"/>
<dbReference type="InterPro" id="IPR036890">
    <property type="entry name" value="HATPase_C_sf"/>
</dbReference>
<feature type="compositionally biased region" description="Basic and acidic residues" evidence="1">
    <location>
        <begin position="1452"/>
        <end position="1463"/>
    </location>
</feature>
<dbReference type="Pfam" id="PF25794">
    <property type="entry name" value="SACS"/>
    <property type="match status" value="1"/>
</dbReference>
<feature type="region of interest" description="Disordered" evidence="1">
    <location>
        <begin position="1550"/>
        <end position="1604"/>
    </location>
</feature>
<dbReference type="GeneID" id="20671328"/>
<evidence type="ECO:0000256" key="1">
    <source>
        <dbReference type="SAM" id="MobiDB-lite"/>
    </source>
</evidence>
<dbReference type="InterPro" id="IPR058210">
    <property type="entry name" value="SACS/Nov_dom"/>
</dbReference>
<dbReference type="SUPFAM" id="SSF55874">
    <property type="entry name" value="ATPase domain of HSP90 chaperone/DNA topoisomerase II/histidine kinase"/>
    <property type="match status" value="1"/>
</dbReference>
<dbReference type="RefSeq" id="XP_009550625.1">
    <property type="nucleotide sequence ID" value="XM_009552330.1"/>
</dbReference>